<keyword evidence="4" id="KW-1185">Reference proteome</keyword>
<evidence type="ECO:0000313" key="3">
    <source>
        <dbReference type="EMBL" id="AER67074.1"/>
    </source>
</evidence>
<keyword evidence="1" id="KW-0963">Cytoplasm</keyword>
<dbReference type="InterPro" id="IPR036388">
    <property type="entry name" value="WH-like_DNA-bd_sf"/>
</dbReference>
<dbReference type="CDD" id="cd02440">
    <property type="entry name" value="AdoMet_MTases"/>
    <property type="match status" value="1"/>
</dbReference>
<keyword evidence="1" id="KW-0808">Transferase</keyword>
<dbReference type="AlphaFoldDB" id="G7V6G1"/>
<dbReference type="SUPFAM" id="SSF53335">
    <property type="entry name" value="S-adenosyl-L-methionine-dependent methyltransferases"/>
    <property type="match status" value="1"/>
</dbReference>
<dbReference type="KEGG" id="tli:Tlie_1345"/>
<keyword evidence="1" id="KW-0620">Polyamine biosynthesis</keyword>
<evidence type="ECO:0000256" key="1">
    <source>
        <dbReference type="HAMAP-Rule" id="MF_01947"/>
    </source>
</evidence>
<gene>
    <name evidence="1" type="primary">bpsA</name>
    <name evidence="3" type="ordered locus">Tlie_1345</name>
</gene>
<proteinExistence type="inferred from homology"/>
<dbReference type="InterPro" id="IPR051720">
    <property type="entry name" value="rRNA_MeTrfase/Polyamine_Synth"/>
</dbReference>
<dbReference type="PANTHER" id="PTHR23290:SF0">
    <property type="entry name" value="RRNA N6-ADENOSINE-METHYLTRANSFERASE METTL5"/>
    <property type="match status" value="1"/>
</dbReference>
<comment type="catalytic activity">
    <reaction evidence="1">
        <text>2 S-adenosyl 3-(methylsulfanyl)propylamine + spermidine = N(4)-bis(aminopropyl)spermidine + 2 S-methyl-5'-thioadenosine + 2 H(+)</text>
        <dbReference type="Rhea" id="RHEA:44132"/>
        <dbReference type="ChEBI" id="CHEBI:15378"/>
        <dbReference type="ChEBI" id="CHEBI:17509"/>
        <dbReference type="ChEBI" id="CHEBI:57443"/>
        <dbReference type="ChEBI" id="CHEBI:57834"/>
        <dbReference type="ChEBI" id="CHEBI:82771"/>
        <dbReference type="EC" id="2.5.1.128"/>
    </reaction>
</comment>
<dbReference type="InterPro" id="IPR029063">
    <property type="entry name" value="SAM-dependent_MTases_sf"/>
</dbReference>
<feature type="domain" description="N(4)-bis(aminopropyl)spermidine synthase C-terminal" evidence="2">
    <location>
        <begin position="115"/>
        <end position="355"/>
    </location>
</feature>
<dbReference type="GO" id="GO:0006596">
    <property type="term" value="P:polyamine biosynthetic process"/>
    <property type="evidence" value="ECO:0007669"/>
    <property type="project" value="UniProtKB-UniRule"/>
</dbReference>
<comment type="function">
    <text evidence="1">Involved in the biosynthesis of branched-chain polyamines, which support the growth of thermophiles under high-temperature conditions. Catalyzes the sequential condensation of spermidine with the aminopropyl groups of decarboxylated S-adenosylmethionines to produce N(4)-bis(aminopropyl)spermidine via N(4)-aminopropylspermidine.</text>
</comment>
<dbReference type="eggNOG" id="COG1568">
    <property type="taxonomic scope" value="Bacteria"/>
</dbReference>
<dbReference type="HOGENOM" id="CLU_042160_0_0_0"/>
<dbReference type="PIRSF" id="PIRSF005895">
    <property type="entry name" value="UCP005895_mtase"/>
    <property type="match status" value="1"/>
</dbReference>
<sequence>MNARSKTKAYAEEVALNTKIEVRKRDVERILSAIMNNSNFWKIVQLSEEPVPVVAELIKIMERDGFVAIEGDQIKFTDDGKALCKDEGIEPLHIHSCPTCSGRTVILDESLKEPYDKFLELHVERPEAIRQYDQAYVTPETTFSRIALADSRGDIRNKDVIVLGDDDMVALALAITRLPRRIVMLEIDERIVDFQRRKAKELGLSNLEVRRHDLRKPLPEDLLGQFDVFFCDPPETVAALAAFVGRGVATLRGMGGAGYFGLTSSESSFAKWRRLEQVLLDKGLVITDIIRNFNEYVNWGYAEEMLAWKLAPVKVKPTENWYYSSIFRVEVVNEIPVSNEDLTDSDIYNDAESSTV</sequence>
<evidence type="ECO:0000259" key="2">
    <source>
        <dbReference type="Pfam" id="PF01861"/>
    </source>
</evidence>
<dbReference type="GO" id="GO:0005737">
    <property type="term" value="C:cytoplasm"/>
    <property type="evidence" value="ECO:0007669"/>
    <property type="project" value="UniProtKB-SubCell"/>
</dbReference>
<dbReference type="HAMAP" id="MF_01947">
    <property type="entry name" value="Aminopropyltransf_BpsA"/>
    <property type="match status" value="1"/>
</dbReference>
<accession>G7V6G1</accession>
<reference evidence="4" key="1">
    <citation type="submission" date="2011-10" db="EMBL/GenBank/DDBJ databases">
        <title>The complete genome of chromosome of Thermovirga lienii DSM 17291.</title>
        <authorList>
            <consortium name="US DOE Joint Genome Institute (JGI-PGF)"/>
            <person name="Lucas S."/>
            <person name="Copeland A."/>
            <person name="Lapidus A."/>
            <person name="Glavina del Rio T."/>
            <person name="Dalin E."/>
            <person name="Tice H."/>
            <person name="Bruce D."/>
            <person name="Goodwin L."/>
            <person name="Pitluck S."/>
            <person name="Peters L."/>
            <person name="Mikhailova N."/>
            <person name="Saunders E."/>
            <person name="Kyrpides N."/>
            <person name="Mavromatis K."/>
            <person name="Ivanova N."/>
            <person name="Last F.I."/>
            <person name="Brettin T."/>
            <person name="Detter J.C."/>
            <person name="Han C."/>
            <person name="Larimer F."/>
            <person name="Land M."/>
            <person name="Hauser L."/>
            <person name="Markowitz V."/>
            <person name="Cheng J.-F."/>
            <person name="Hugenholtz P."/>
            <person name="Woyke T."/>
            <person name="Wu D."/>
            <person name="Spring S."/>
            <person name="Schroeder M."/>
            <person name="Brambilla E.-M."/>
            <person name="Klenk H.-P."/>
            <person name="Eisen J.A."/>
        </authorList>
    </citation>
    <scope>NUCLEOTIDE SEQUENCE [LARGE SCALE GENOMIC DNA]</scope>
    <source>
        <strain evidence="4">ATCC BAA-1197 / DSM 17291 / Cas60314</strain>
    </source>
</reference>
<comment type="similarity">
    <text evidence="1">Belongs to the branched-chain polyamine synthase family.</text>
</comment>
<dbReference type="GO" id="GO:0016765">
    <property type="term" value="F:transferase activity, transferring alkyl or aryl (other than methyl) groups"/>
    <property type="evidence" value="ECO:0007669"/>
    <property type="project" value="UniProtKB-UniRule"/>
</dbReference>
<dbReference type="InterPro" id="IPR002723">
    <property type="entry name" value="BpsA_C"/>
</dbReference>
<dbReference type="Gene3D" id="3.40.50.150">
    <property type="entry name" value="Vaccinia Virus protein VP39"/>
    <property type="match status" value="1"/>
</dbReference>
<dbReference type="EC" id="2.5.1.128" evidence="1"/>
<dbReference type="Proteomes" id="UP000005868">
    <property type="component" value="Chromosome"/>
</dbReference>
<comment type="pathway">
    <text evidence="1">Amine and polyamine biosynthesis.</text>
</comment>
<organism evidence="3 4">
    <name type="scientific">Thermovirga lienii (strain ATCC BAA-1197 / DSM 17291 / Cas60314)</name>
    <dbReference type="NCBI Taxonomy" id="580340"/>
    <lineage>
        <taxon>Bacteria</taxon>
        <taxon>Thermotogati</taxon>
        <taxon>Synergistota</taxon>
        <taxon>Synergistia</taxon>
        <taxon>Synergistales</taxon>
        <taxon>Thermovirgaceae</taxon>
        <taxon>Thermovirga</taxon>
    </lineage>
</organism>
<evidence type="ECO:0000313" key="4">
    <source>
        <dbReference type="Proteomes" id="UP000005868"/>
    </source>
</evidence>
<protein>
    <recommendedName>
        <fullName evidence="1">N(4)-bis(aminopropyl)spermidine synthase</fullName>
        <ecNumber evidence="1">2.5.1.128</ecNumber>
    </recommendedName>
    <alternativeName>
        <fullName evidence="1">Branched-chain polyamine synthase A</fullName>
    </alternativeName>
</protein>
<name>G7V6G1_THELD</name>
<dbReference type="PANTHER" id="PTHR23290">
    <property type="entry name" value="RRNA N6-ADENOSINE-METHYLTRANSFERASE METTL5"/>
    <property type="match status" value="1"/>
</dbReference>
<dbReference type="EMBL" id="CP003096">
    <property type="protein sequence ID" value="AER67074.1"/>
    <property type="molecule type" value="Genomic_DNA"/>
</dbReference>
<reference evidence="3 4" key="2">
    <citation type="journal article" date="2012" name="Stand. Genomic Sci.">
        <title>Genome sequence of the moderately thermophilic, amino-acid-degrading and sulfur-reducing bacterium Thermovirga lienii type strain (Cas60314(T)).</title>
        <authorList>
            <person name="Goker M."/>
            <person name="Saunders E."/>
            <person name="Lapidus A."/>
            <person name="Nolan M."/>
            <person name="Lucas S."/>
            <person name="Hammon N."/>
            <person name="Deshpande S."/>
            <person name="Cheng J.F."/>
            <person name="Han C."/>
            <person name="Tapia R."/>
            <person name="Goodwin L.A."/>
            <person name="Pitluck S."/>
            <person name="Liolios K."/>
            <person name="Mavromatis K."/>
            <person name="Pagani I."/>
            <person name="Ivanova N."/>
            <person name="Mikhailova N."/>
            <person name="Pati A."/>
            <person name="Chen A."/>
            <person name="Palaniappan K."/>
            <person name="Land M."/>
            <person name="Chang Y.J."/>
            <person name="Jeffries C.D."/>
            <person name="Brambilla E.M."/>
            <person name="Rohde M."/>
            <person name="Spring S."/>
            <person name="Detter J.C."/>
            <person name="Woyke T."/>
            <person name="Bristow J."/>
            <person name="Eisen J.A."/>
            <person name="Markowitz V."/>
            <person name="Hugenholtz P."/>
            <person name="Kyrpides N.C."/>
            <person name="Klenk H.P."/>
        </authorList>
    </citation>
    <scope>NUCLEOTIDE SEQUENCE [LARGE SCALE GENOMIC DNA]</scope>
    <source>
        <strain evidence="4">ATCC BAA-1197 / DSM 17291 / Cas60314</strain>
    </source>
</reference>
<dbReference type="InterPro" id="IPR014435">
    <property type="entry name" value="BpsA"/>
</dbReference>
<dbReference type="Pfam" id="PF01861">
    <property type="entry name" value="BpsA_C"/>
    <property type="match status" value="1"/>
</dbReference>
<dbReference type="Gene3D" id="1.10.10.10">
    <property type="entry name" value="Winged helix-like DNA-binding domain superfamily/Winged helix DNA-binding domain"/>
    <property type="match status" value="1"/>
</dbReference>
<comment type="subcellular location">
    <subcellularLocation>
        <location evidence="1">Cytoplasm</location>
    </subcellularLocation>
</comment>
<dbReference type="STRING" id="580340.Tlie_1345"/>